<dbReference type="Proteomes" id="UP000198634">
    <property type="component" value="Unassembled WGS sequence"/>
</dbReference>
<keyword evidence="1" id="KW-0175">Coiled coil</keyword>
<keyword evidence="3" id="KW-1185">Reference proteome</keyword>
<gene>
    <name evidence="2" type="ORF">SAMN04488092_103198</name>
</gene>
<dbReference type="Gene3D" id="1.10.287.470">
    <property type="entry name" value="Helix hairpin bin"/>
    <property type="match status" value="2"/>
</dbReference>
<sequence>MNFKTVKRAMPLVIIVAAIGGFFLWDSLKADGVPAGFAAGNGRIEAVEIDIAAKTPGRIAKIMVDEGDFVVAGQVLARVDTTQLEVTLRQAEAQKAQAEISVETAKITILQREAEKRAAEATLAQRQATLDMVEKQLERSQKLAASNARSEQVLDSDRAAALGAKAAFSAGEAGLAASEAAIQSAKAMVVQAEAAVMATQAAIDSIKVQIDDSTLVAPRDGRVQYLVAQEGEIVGAGGRIINLVDLGDVYMTFFLPTSQAGQIGIGTDVRIVLDAAPGITVPAKVSFVSDVAQFTPKTVETEIEREKLMFRIKAQIDKALLQEYIQQVKTGLPGMAYVRMDPQAPWPADLEAALIK</sequence>
<dbReference type="STRING" id="657014.SAMN04488092_103198"/>
<evidence type="ECO:0000313" key="2">
    <source>
        <dbReference type="EMBL" id="SEP98583.1"/>
    </source>
</evidence>
<proteinExistence type="predicted"/>
<dbReference type="GO" id="GO:0005886">
    <property type="term" value="C:plasma membrane"/>
    <property type="evidence" value="ECO:0007669"/>
    <property type="project" value="TreeGrafter"/>
</dbReference>
<dbReference type="EMBL" id="FOEP01000003">
    <property type="protein sequence ID" value="SEP98583.1"/>
    <property type="molecule type" value="Genomic_DNA"/>
</dbReference>
<dbReference type="Gene3D" id="2.40.50.100">
    <property type="match status" value="1"/>
</dbReference>
<accession>A0A1H9CCQ7</accession>
<dbReference type="AlphaFoldDB" id="A0A1H9CCQ7"/>
<dbReference type="PANTHER" id="PTHR30438">
    <property type="entry name" value="36 KDA ANTIGEN-RELATED"/>
    <property type="match status" value="1"/>
</dbReference>
<organism evidence="2 3">
    <name type="scientific">Thalassovita taeanensis</name>
    <dbReference type="NCBI Taxonomy" id="657014"/>
    <lineage>
        <taxon>Bacteria</taxon>
        <taxon>Pseudomonadati</taxon>
        <taxon>Pseudomonadota</taxon>
        <taxon>Alphaproteobacteria</taxon>
        <taxon>Rhodobacterales</taxon>
        <taxon>Roseobacteraceae</taxon>
        <taxon>Thalassovita</taxon>
    </lineage>
</organism>
<reference evidence="2 3" key="1">
    <citation type="submission" date="2016-10" db="EMBL/GenBank/DDBJ databases">
        <authorList>
            <person name="de Groot N.N."/>
        </authorList>
    </citation>
    <scope>NUCLEOTIDE SEQUENCE [LARGE SCALE GENOMIC DNA]</scope>
    <source>
        <strain evidence="2 3">DSM 22007</strain>
    </source>
</reference>
<protein>
    <submittedName>
        <fullName evidence="2">HlyD family secretion protein</fullName>
    </submittedName>
</protein>
<dbReference type="PANTHER" id="PTHR30438:SF2">
    <property type="entry name" value="MEMBRANE PROTEIN"/>
    <property type="match status" value="1"/>
</dbReference>
<evidence type="ECO:0000313" key="3">
    <source>
        <dbReference type="Proteomes" id="UP000198634"/>
    </source>
</evidence>
<dbReference type="RefSeq" id="WP_090269098.1">
    <property type="nucleotide sequence ID" value="NZ_FOEP01000003.1"/>
</dbReference>
<evidence type="ECO:0000256" key="1">
    <source>
        <dbReference type="SAM" id="Coils"/>
    </source>
</evidence>
<dbReference type="Gene3D" id="2.40.30.170">
    <property type="match status" value="1"/>
</dbReference>
<dbReference type="SUPFAM" id="SSF111369">
    <property type="entry name" value="HlyD-like secretion proteins"/>
    <property type="match status" value="3"/>
</dbReference>
<name>A0A1H9CCQ7_9RHOB</name>
<dbReference type="OrthoDB" id="9778236at2"/>
<feature type="coiled-coil region" evidence="1">
    <location>
        <begin position="81"/>
        <end position="143"/>
    </location>
</feature>